<gene>
    <name evidence="2" type="ORF">EJB05_14551</name>
</gene>
<name>A0A5J9W163_9POAL</name>
<protein>
    <recommendedName>
        <fullName evidence="4">Ubiquitin-like protease family profile domain-containing protein</fullName>
    </recommendedName>
</protein>
<feature type="region of interest" description="Disordered" evidence="1">
    <location>
        <begin position="480"/>
        <end position="500"/>
    </location>
</feature>
<dbReference type="Gene3D" id="3.40.395.10">
    <property type="entry name" value="Adenoviral Proteinase, Chain A"/>
    <property type="match status" value="1"/>
</dbReference>
<dbReference type="Gramene" id="TVU41060">
    <property type="protein sequence ID" value="TVU41060"/>
    <property type="gene ID" value="EJB05_14551"/>
</dbReference>
<dbReference type="PANTHER" id="PTHR34835">
    <property type="entry name" value="OS07G0283600 PROTEIN-RELATED"/>
    <property type="match status" value="1"/>
</dbReference>
<keyword evidence="3" id="KW-1185">Reference proteome</keyword>
<organism evidence="2 3">
    <name type="scientific">Eragrostis curvula</name>
    <name type="common">weeping love grass</name>
    <dbReference type="NCBI Taxonomy" id="38414"/>
    <lineage>
        <taxon>Eukaryota</taxon>
        <taxon>Viridiplantae</taxon>
        <taxon>Streptophyta</taxon>
        <taxon>Embryophyta</taxon>
        <taxon>Tracheophyta</taxon>
        <taxon>Spermatophyta</taxon>
        <taxon>Magnoliopsida</taxon>
        <taxon>Liliopsida</taxon>
        <taxon>Poales</taxon>
        <taxon>Poaceae</taxon>
        <taxon>PACMAD clade</taxon>
        <taxon>Chloridoideae</taxon>
        <taxon>Eragrostideae</taxon>
        <taxon>Eragrostidinae</taxon>
        <taxon>Eragrostis</taxon>
    </lineage>
</organism>
<sequence length="772" mass="86000">MNDPPLRIKHRFSSKRMEDLVLTLNDVQKGFVQKNGFGSLLEIKSFNVPVPLIEWIMEHMIVGAFQFKHRDKSIKFHPSMVKQVMGFESGSIPVELDSTDPILLSKVDEVMGDYIVSGKSPISVAVSKMEGDNNEASFMRSFMLVAIASVICPSTQNYVNLKYLNCLMDPSMIKEYDWVGHMLEYMGSEIKKFQGAVDSFDQAVHSNRIYIGSCLPLLAIVYIDFLDLLRDGNHHSISDVTPRICNVSSSDFEFAMKVDRNIHVPGKFIFGAIGFRDISCTPYKYHVPGVSADNHDNTAAAVGHVSNGANINPNVAGPFSGEDISENVDASIRPILTKYQESFKNEVLSTLLPSITGSVMQSIVPVFAKHMSQMCAEIYTNCMSVRANVNFPTPPSGVNVADSAVNGNTPLSDGLAVNLEPSVPPPVINDQSVGSGGFPEMSPANNITHLIAAQEDILYAANYGINAAISGFHDESFVSFSESGDESGGTSPERVTGHSTILKRKRKKRCLIYPDDSPTVNLTVTDEMEAVYAQYVSSVFIDSQSDDDMPPFVEIEGFNCSYLSFRSSLEPKGSVTEDFVGVYVQWYNHHFARVPDTKFSRQRVAFSPFLTSKLIIDPREYDVESTEAEITRINATFELMITDLFFFPFCINDKWVLICINDLFTNINVFDPANFLSSQAKVEMVKNVVTNFQRSCFAAKIFDRNLGAYKYVDPVCPKSKVHHALYVFLSMEFWDGKVLSKFGPSTANQFKKVLSHRIISSPLNKFRQSRED</sequence>
<proteinExistence type="predicted"/>
<dbReference type="SUPFAM" id="SSF54001">
    <property type="entry name" value="Cysteine proteinases"/>
    <property type="match status" value="1"/>
</dbReference>
<evidence type="ECO:0000313" key="3">
    <source>
        <dbReference type="Proteomes" id="UP000324897"/>
    </source>
</evidence>
<evidence type="ECO:0000256" key="1">
    <source>
        <dbReference type="SAM" id="MobiDB-lite"/>
    </source>
</evidence>
<evidence type="ECO:0008006" key="4">
    <source>
        <dbReference type="Google" id="ProtNLM"/>
    </source>
</evidence>
<dbReference type="PANTHER" id="PTHR34835:SF77">
    <property type="entry name" value="OS08G0365200 PROTEIN"/>
    <property type="match status" value="1"/>
</dbReference>
<comment type="caution">
    <text evidence="2">The sequence shown here is derived from an EMBL/GenBank/DDBJ whole genome shotgun (WGS) entry which is preliminary data.</text>
</comment>
<reference evidence="2 3" key="1">
    <citation type="journal article" date="2019" name="Sci. Rep.">
        <title>A high-quality genome of Eragrostis curvula grass provides insights into Poaceae evolution and supports new strategies to enhance forage quality.</title>
        <authorList>
            <person name="Carballo J."/>
            <person name="Santos B.A.C.M."/>
            <person name="Zappacosta D."/>
            <person name="Garbus I."/>
            <person name="Selva J.P."/>
            <person name="Gallo C.A."/>
            <person name="Diaz A."/>
            <person name="Albertini E."/>
            <person name="Caccamo M."/>
            <person name="Echenique V."/>
        </authorList>
    </citation>
    <scope>NUCLEOTIDE SEQUENCE [LARGE SCALE GENOMIC DNA]</scope>
    <source>
        <strain evidence="3">cv. Victoria</strain>
        <tissue evidence="2">Leaf</tissue>
    </source>
</reference>
<dbReference type="AlphaFoldDB" id="A0A5J9W163"/>
<dbReference type="EMBL" id="RWGY01000007">
    <property type="protein sequence ID" value="TVU41060.1"/>
    <property type="molecule type" value="Genomic_DNA"/>
</dbReference>
<dbReference type="InterPro" id="IPR038765">
    <property type="entry name" value="Papain-like_cys_pep_sf"/>
</dbReference>
<dbReference type="OrthoDB" id="693131at2759"/>
<accession>A0A5J9W163</accession>
<evidence type="ECO:0000313" key="2">
    <source>
        <dbReference type="EMBL" id="TVU41060.1"/>
    </source>
</evidence>
<dbReference type="Proteomes" id="UP000324897">
    <property type="component" value="Chromosome 4"/>
</dbReference>